<evidence type="ECO:0000259" key="7">
    <source>
        <dbReference type="SMART" id="SM00387"/>
    </source>
</evidence>
<gene>
    <name evidence="8" type="ORF">ABS766_03420</name>
</gene>
<feature type="transmembrane region" description="Helical" evidence="6">
    <location>
        <begin position="6"/>
        <end position="33"/>
    </location>
</feature>
<keyword evidence="4" id="KW-0418">Kinase</keyword>
<name>A0ABW8YT41_9FLAO</name>
<comment type="caution">
    <text evidence="8">The sequence shown here is derived from an EMBL/GenBank/DDBJ whole genome shotgun (WGS) entry which is preliminary data.</text>
</comment>
<keyword evidence="8" id="KW-0067">ATP-binding</keyword>
<dbReference type="RefSeq" id="WP_408083714.1">
    <property type="nucleotide sequence ID" value="NZ_JBELPZ010000002.1"/>
</dbReference>
<dbReference type="InterPro" id="IPR036890">
    <property type="entry name" value="HATPase_C_sf"/>
</dbReference>
<keyword evidence="6" id="KW-1133">Transmembrane helix</keyword>
<dbReference type="Pfam" id="PF02518">
    <property type="entry name" value="HATPase_c"/>
    <property type="match status" value="1"/>
</dbReference>
<feature type="domain" description="Histidine kinase/HSP90-like ATPase" evidence="7">
    <location>
        <begin position="166"/>
        <end position="258"/>
    </location>
</feature>
<evidence type="ECO:0000256" key="5">
    <source>
        <dbReference type="ARBA" id="ARBA00023012"/>
    </source>
</evidence>
<accession>A0ABW8YT41</accession>
<keyword evidence="3" id="KW-0808">Transferase</keyword>
<dbReference type="Gene3D" id="3.30.565.10">
    <property type="entry name" value="Histidine kinase-like ATPase, C-terminal domain"/>
    <property type="match status" value="1"/>
</dbReference>
<dbReference type="Proteomes" id="UP001629156">
    <property type="component" value="Unassembled WGS sequence"/>
</dbReference>
<keyword evidence="9" id="KW-1185">Reference proteome</keyword>
<dbReference type="PANTHER" id="PTHR24421:SF10">
    <property type="entry name" value="NITRATE_NITRITE SENSOR PROTEIN NARQ"/>
    <property type="match status" value="1"/>
</dbReference>
<evidence type="ECO:0000256" key="6">
    <source>
        <dbReference type="SAM" id="Phobius"/>
    </source>
</evidence>
<proteinExistence type="predicted"/>
<dbReference type="InterPro" id="IPR003594">
    <property type="entry name" value="HATPase_dom"/>
</dbReference>
<dbReference type="CDD" id="cd16917">
    <property type="entry name" value="HATPase_UhpB-NarQ-NarX-like"/>
    <property type="match status" value="1"/>
</dbReference>
<evidence type="ECO:0000256" key="4">
    <source>
        <dbReference type="ARBA" id="ARBA00022777"/>
    </source>
</evidence>
<dbReference type="PANTHER" id="PTHR24421">
    <property type="entry name" value="NITRATE/NITRITE SENSOR PROTEIN NARX-RELATED"/>
    <property type="match status" value="1"/>
</dbReference>
<evidence type="ECO:0000313" key="8">
    <source>
        <dbReference type="EMBL" id="MFL9843464.1"/>
    </source>
</evidence>
<dbReference type="EC" id="2.7.13.3" evidence="2"/>
<protein>
    <recommendedName>
        <fullName evidence="2">histidine kinase</fullName>
        <ecNumber evidence="2">2.7.13.3</ecNumber>
    </recommendedName>
</protein>
<evidence type="ECO:0000256" key="1">
    <source>
        <dbReference type="ARBA" id="ARBA00000085"/>
    </source>
</evidence>
<organism evidence="8 9">
    <name type="scientific">Flavobacterium rhizosphaerae</name>
    <dbReference type="NCBI Taxonomy" id="3163298"/>
    <lineage>
        <taxon>Bacteria</taxon>
        <taxon>Pseudomonadati</taxon>
        <taxon>Bacteroidota</taxon>
        <taxon>Flavobacteriia</taxon>
        <taxon>Flavobacteriales</taxon>
        <taxon>Flavobacteriaceae</taxon>
        <taxon>Flavobacterium</taxon>
    </lineage>
</organism>
<comment type="catalytic activity">
    <reaction evidence="1">
        <text>ATP + protein L-histidine = ADP + protein N-phospho-L-histidine.</text>
        <dbReference type="EC" id="2.7.13.3"/>
    </reaction>
</comment>
<dbReference type="InterPro" id="IPR050482">
    <property type="entry name" value="Sensor_HK_TwoCompSys"/>
</dbReference>
<keyword evidence="5" id="KW-0902">Two-component regulatory system</keyword>
<evidence type="ECO:0000313" key="9">
    <source>
        <dbReference type="Proteomes" id="UP001629156"/>
    </source>
</evidence>
<evidence type="ECO:0000256" key="3">
    <source>
        <dbReference type="ARBA" id="ARBA00022679"/>
    </source>
</evidence>
<evidence type="ECO:0000256" key="2">
    <source>
        <dbReference type="ARBA" id="ARBA00012438"/>
    </source>
</evidence>
<sequence>MQDLTNIAFGIIIGLLFVSLLILFCALIIKLYIRKIKNYTKVIYEKDITFQKSLNSAIIETQEQVLNNISGDLHDDAGQQLTYINFIVENLKLDKPELIADLEPLSASVAMLSGSLRDISHSLNNQKLLQQNLVKAIEAEVQRLRKNNRVTINFKQGNNIKAFGTNEKIVLYRIFQEIINNIFKHSGADTIDIAVNCEPLFVLSIADNGKGFDYEETLKKDGGLGLKNIVNRAEFINFSVSVNSQPGKGTTIKLSEKTS</sequence>
<dbReference type="GO" id="GO:0005524">
    <property type="term" value="F:ATP binding"/>
    <property type="evidence" value="ECO:0007669"/>
    <property type="project" value="UniProtKB-KW"/>
</dbReference>
<dbReference type="EMBL" id="JBELPZ010000002">
    <property type="protein sequence ID" value="MFL9843464.1"/>
    <property type="molecule type" value="Genomic_DNA"/>
</dbReference>
<keyword evidence="8" id="KW-0547">Nucleotide-binding</keyword>
<keyword evidence="6" id="KW-0472">Membrane</keyword>
<keyword evidence="6" id="KW-0812">Transmembrane</keyword>
<dbReference type="SMART" id="SM00387">
    <property type="entry name" value="HATPase_c"/>
    <property type="match status" value="1"/>
</dbReference>
<reference evidence="8 9" key="1">
    <citation type="submission" date="2024-06" db="EMBL/GenBank/DDBJ databases">
        <authorList>
            <person name="Kaempfer P."/>
            <person name="Viver T."/>
        </authorList>
    </citation>
    <scope>NUCLEOTIDE SEQUENCE [LARGE SCALE GENOMIC DNA]</scope>
    <source>
        <strain evidence="8 9">ST-119</strain>
    </source>
</reference>
<dbReference type="SUPFAM" id="SSF55874">
    <property type="entry name" value="ATPase domain of HSP90 chaperone/DNA topoisomerase II/histidine kinase"/>
    <property type="match status" value="1"/>
</dbReference>